<dbReference type="Pfam" id="PF09691">
    <property type="entry name" value="T2SS_PulS_OutS"/>
    <property type="match status" value="1"/>
</dbReference>
<dbReference type="RefSeq" id="WP_005173858.1">
    <property type="nucleotide sequence ID" value="NC_008800.1"/>
</dbReference>
<gene>
    <name evidence="1" type="primary">yst1S</name>
    <name evidence="1" type="ordered locus">YE3575</name>
</gene>
<dbReference type="InterPro" id="IPR005699">
    <property type="entry name" value="Chap_lipoprot_PulS/OutS"/>
</dbReference>
<dbReference type="PATRIC" id="fig|393305.7.peg.3798"/>
<evidence type="ECO:0000313" key="1">
    <source>
        <dbReference type="EMBL" id="CAL13601.1"/>
    </source>
</evidence>
<dbReference type="KEGG" id="yen:YE3575"/>
<organism evidence="1 2">
    <name type="scientific">Yersinia enterocolitica serotype O:8 / biotype 1B (strain NCTC 13174 / 8081)</name>
    <dbReference type="NCBI Taxonomy" id="393305"/>
    <lineage>
        <taxon>Bacteria</taxon>
        <taxon>Pseudomonadati</taxon>
        <taxon>Pseudomonadota</taxon>
        <taxon>Gammaproteobacteria</taxon>
        <taxon>Enterobacterales</taxon>
        <taxon>Yersiniaceae</taxon>
        <taxon>Yersinia</taxon>
    </lineage>
</organism>
<accession>A1JQE5</accession>
<dbReference type="OrthoDB" id="6520006at2"/>
<dbReference type="NCBIfam" id="TIGR01004">
    <property type="entry name" value="PulS_OutS"/>
    <property type="match status" value="1"/>
</dbReference>
<protein>
    <submittedName>
        <fullName evidence="1">Secretion protein</fullName>
    </submittedName>
</protein>
<dbReference type="InterPro" id="IPR038432">
    <property type="entry name" value="PulS/OutS-like_sf"/>
</dbReference>
<reference evidence="1 2" key="1">
    <citation type="journal article" date="2006" name="PLoS Genet.">
        <title>The complete genome sequence and comparative genome analysis of the high pathogenicity Yersinia enterocolitica strain 8081.</title>
        <authorList>
            <person name="Thomson N.R."/>
            <person name="Howard S."/>
            <person name="Wren B.W."/>
            <person name="Holden M.T.G."/>
            <person name="Crossman L."/>
            <person name="Challis G.L."/>
            <person name="Churcher C."/>
            <person name="Mungall K."/>
            <person name="Brooks K."/>
            <person name="Chillingworth T."/>
            <person name="Feltwell T."/>
            <person name="Abdellah Z."/>
            <person name="Hauser H."/>
            <person name="Jagels K."/>
            <person name="Maddison M."/>
            <person name="Moule S."/>
            <person name="Sanders M."/>
            <person name="Whitehead S."/>
            <person name="Quail M.A."/>
            <person name="Dougan G."/>
            <person name="Parkhill J."/>
            <person name="Prentice M.B."/>
        </authorList>
    </citation>
    <scope>NUCLEOTIDE SEQUENCE [LARGE SCALE GENOMIC DNA]</scope>
    <source>
        <strain evidence="2">NCTC 13174 / 8081</strain>
    </source>
</reference>
<name>A1JQE5_YERE8</name>
<dbReference type="HOGENOM" id="CLU_154567_0_0_6"/>
<dbReference type="InterPro" id="IPR019114">
    <property type="entry name" value="Chap_lipoprot_PulS/OutS-like"/>
</dbReference>
<dbReference type="AlphaFoldDB" id="A1JQE5"/>
<evidence type="ECO:0000313" key="2">
    <source>
        <dbReference type="Proteomes" id="UP000000642"/>
    </source>
</evidence>
<dbReference type="Gene3D" id="1.20.58.1630">
    <property type="entry name" value="Chaperone lipoprotein PulS/OutS"/>
    <property type="match status" value="1"/>
</dbReference>
<dbReference type="EMBL" id="AM286415">
    <property type="protein sequence ID" value="CAL13601.1"/>
    <property type="molecule type" value="Genomic_DNA"/>
</dbReference>
<dbReference type="PROSITE" id="PS51257">
    <property type="entry name" value="PROKAR_LIPOPROTEIN"/>
    <property type="match status" value="1"/>
</dbReference>
<proteinExistence type="predicted"/>
<sequence length="133" mass="15050">MLFAIRKISWFLPLVLLTGCQQPLNKPVQPTAQQQIKQLSALVAGAHYLQKDCQIKDVPDEAVLVKTALKLATARHWDTRAPAYKLLGEHSRERYLALVKENSGEKSLCNELNLLMVDFVDEAQRNLNIAMPR</sequence>
<dbReference type="eggNOG" id="ENOG5032UQ7">
    <property type="taxonomic scope" value="Bacteria"/>
</dbReference>
<dbReference type="Proteomes" id="UP000000642">
    <property type="component" value="Chromosome"/>
</dbReference>
<dbReference type="GO" id="GO:0006886">
    <property type="term" value="P:intracellular protein transport"/>
    <property type="evidence" value="ECO:0007669"/>
    <property type="project" value="InterPro"/>
</dbReference>